<name>A0A1G4IND6_9SACH</name>
<evidence type="ECO:0000313" key="2">
    <source>
        <dbReference type="Proteomes" id="UP000191024"/>
    </source>
</evidence>
<reference evidence="1 2" key="1">
    <citation type="submission" date="2016-03" db="EMBL/GenBank/DDBJ databases">
        <authorList>
            <person name="Devillers H."/>
        </authorList>
    </citation>
    <scope>NUCLEOTIDE SEQUENCE [LARGE SCALE GENOMIC DNA]</scope>
    <source>
        <strain evidence="1">CBS 11717</strain>
    </source>
</reference>
<organism evidence="1 2">
    <name type="scientific">Lachancea mirantina</name>
    <dbReference type="NCBI Taxonomy" id="1230905"/>
    <lineage>
        <taxon>Eukaryota</taxon>
        <taxon>Fungi</taxon>
        <taxon>Dikarya</taxon>
        <taxon>Ascomycota</taxon>
        <taxon>Saccharomycotina</taxon>
        <taxon>Saccharomycetes</taxon>
        <taxon>Saccharomycetales</taxon>
        <taxon>Saccharomycetaceae</taxon>
        <taxon>Lachancea</taxon>
    </lineage>
</organism>
<dbReference type="InterPro" id="IPR031779">
    <property type="entry name" value="Psy3"/>
</dbReference>
<dbReference type="Gene3D" id="3.40.50.300">
    <property type="entry name" value="P-loop containing nucleotide triphosphate hydrolases"/>
    <property type="match status" value="1"/>
</dbReference>
<proteinExistence type="predicted"/>
<dbReference type="GO" id="GO:0000725">
    <property type="term" value="P:recombinational repair"/>
    <property type="evidence" value="ECO:0007669"/>
    <property type="project" value="InterPro"/>
</dbReference>
<sequence>MEVIAHCKVYPLSTFYRPAQVSINWIARDNFGNVVEGGESGDGNVGVGDVGFVHLIEHDFKISEFKGRMALRLVEQLPSQASILIVDVVASWRKWLDAHAHVRARAHYLTSPSLARFETLIAFLNQLNETPADALRRCTVQQPLDMQLGAIIIDNISYYVHDSATYEILLKTLRRLRQNYGCIVLTTGYGLEFYDGVENSQRQPNQTLDIATRLPMSYVKNMDCVLVRDTATTARVVFSHTER</sequence>
<dbReference type="GO" id="GO:0005634">
    <property type="term" value="C:nucleus"/>
    <property type="evidence" value="ECO:0007669"/>
    <property type="project" value="InterPro"/>
</dbReference>
<dbReference type="Pfam" id="PF16836">
    <property type="entry name" value="PSY3"/>
    <property type="match status" value="1"/>
</dbReference>
<dbReference type="AlphaFoldDB" id="A0A1G4IND6"/>
<dbReference type="Proteomes" id="UP000191024">
    <property type="component" value="Chromosome A"/>
</dbReference>
<protein>
    <submittedName>
        <fullName evidence="1">LAMI_0A03048g1_1</fullName>
    </submittedName>
</protein>
<dbReference type="GO" id="GO:0097196">
    <property type="term" value="C:Shu complex"/>
    <property type="evidence" value="ECO:0007669"/>
    <property type="project" value="InterPro"/>
</dbReference>
<dbReference type="OrthoDB" id="4055611at2759"/>
<dbReference type="EMBL" id="LT598462">
    <property type="protein sequence ID" value="SCU77997.1"/>
    <property type="molecule type" value="Genomic_DNA"/>
</dbReference>
<keyword evidence="2" id="KW-1185">Reference proteome</keyword>
<gene>
    <name evidence="1" type="ORF">LAMI_0A03048G</name>
</gene>
<dbReference type="STRING" id="1230905.A0A1G4IND6"/>
<dbReference type="InterPro" id="IPR027417">
    <property type="entry name" value="P-loop_NTPase"/>
</dbReference>
<accession>A0A1G4IND6</accession>
<evidence type="ECO:0000313" key="1">
    <source>
        <dbReference type="EMBL" id="SCU77997.1"/>
    </source>
</evidence>